<protein>
    <recommendedName>
        <fullName evidence="9">Polygalacturonase</fullName>
    </recommendedName>
</protein>
<keyword evidence="8" id="KW-1185">Reference proteome</keyword>
<dbReference type="Pfam" id="PF00295">
    <property type="entry name" value="Glyco_hydro_28"/>
    <property type="match status" value="1"/>
</dbReference>
<dbReference type="GO" id="GO:0005975">
    <property type="term" value="P:carbohydrate metabolic process"/>
    <property type="evidence" value="ECO:0007669"/>
    <property type="project" value="InterPro"/>
</dbReference>
<dbReference type="GO" id="GO:0046576">
    <property type="term" value="F:rhamnogalacturonan alpha-L-rhamnopyranosyl-(1-&gt;4)-alpha-D-galactopyranosyluronide lyase activity"/>
    <property type="evidence" value="ECO:0007669"/>
    <property type="project" value="UniProtKB-ARBA"/>
</dbReference>
<evidence type="ECO:0000313" key="7">
    <source>
        <dbReference type="EMBL" id="GMH87610.1"/>
    </source>
</evidence>
<keyword evidence="5 6" id="KW-0326">Glycosidase</keyword>
<dbReference type="Gene3D" id="2.160.20.10">
    <property type="entry name" value="Single-stranded right-handed beta-helix, Pectin lyase-like"/>
    <property type="match status" value="1"/>
</dbReference>
<gene>
    <name evidence="7" type="ORF">TrST_g5988</name>
</gene>
<evidence type="ECO:0000256" key="2">
    <source>
        <dbReference type="ARBA" id="ARBA00022801"/>
    </source>
</evidence>
<dbReference type="InterPro" id="IPR000743">
    <property type="entry name" value="Glyco_hydro_28"/>
</dbReference>
<dbReference type="EMBL" id="BRXY01000331">
    <property type="protein sequence ID" value="GMH87610.1"/>
    <property type="molecule type" value="Genomic_DNA"/>
</dbReference>
<dbReference type="SUPFAM" id="SSF51126">
    <property type="entry name" value="Pectin lyase-like"/>
    <property type="match status" value="1"/>
</dbReference>
<dbReference type="PANTHER" id="PTHR31736:SF19">
    <property type="entry name" value="PECTIN LYASE SUPERFAMILY PROTEIN-RELATED"/>
    <property type="match status" value="1"/>
</dbReference>
<keyword evidence="3" id="KW-1015">Disulfide bond</keyword>
<evidence type="ECO:0008006" key="9">
    <source>
        <dbReference type="Google" id="ProtNLM"/>
    </source>
</evidence>
<evidence type="ECO:0000256" key="1">
    <source>
        <dbReference type="ARBA" id="ARBA00008834"/>
    </source>
</evidence>
<proteinExistence type="inferred from homology"/>
<dbReference type="InterPro" id="IPR012334">
    <property type="entry name" value="Pectin_lyas_fold"/>
</dbReference>
<comment type="similarity">
    <text evidence="1 6">Belongs to the glycosyl hydrolase 28 family.</text>
</comment>
<dbReference type="Proteomes" id="UP001165085">
    <property type="component" value="Unassembled WGS sequence"/>
</dbReference>
<accession>A0A9W7BK21</accession>
<evidence type="ECO:0000313" key="8">
    <source>
        <dbReference type="Proteomes" id="UP001165085"/>
    </source>
</evidence>
<evidence type="ECO:0000256" key="4">
    <source>
        <dbReference type="ARBA" id="ARBA00023180"/>
    </source>
</evidence>
<dbReference type="GO" id="GO:0004650">
    <property type="term" value="F:polygalacturonase activity"/>
    <property type="evidence" value="ECO:0007669"/>
    <property type="project" value="InterPro"/>
</dbReference>
<reference evidence="8" key="1">
    <citation type="journal article" date="2023" name="Commun. Biol.">
        <title>Genome analysis of Parmales, the sister group of diatoms, reveals the evolutionary specialization of diatoms from phago-mixotrophs to photoautotrophs.</title>
        <authorList>
            <person name="Ban H."/>
            <person name="Sato S."/>
            <person name="Yoshikawa S."/>
            <person name="Yamada K."/>
            <person name="Nakamura Y."/>
            <person name="Ichinomiya M."/>
            <person name="Sato N."/>
            <person name="Blanc-Mathieu R."/>
            <person name="Endo H."/>
            <person name="Kuwata A."/>
            <person name="Ogata H."/>
        </authorList>
    </citation>
    <scope>NUCLEOTIDE SEQUENCE [LARGE SCALE GENOMIC DNA]</scope>
    <source>
        <strain evidence="8">NIES 3701</strain>
    </source>
</reference>
<evidence type="ECO:0000256" key="5">
    <source>
        <dbReference type="ARBA" id="ARBA00023295"/>
    </source>
</evidence>
<sequence length="466" mass="50813">MDCVRIDPLISLVQSPSTFPLLTFDLSPRNNKGRLAMHLKCLATTLLIVHCISAATVTVKPEDFGALGDGKSDDTVAIASALDSCASLPDDTECRLVFDSSYLSGPIVLKRSKTTLEVNGHLAMLPRRKYCKINSCSEPLHGSFISNDAGDCETLADEYHTCMSDIKIVGEGTISSTNPWQWWPCKYTNCWRPHLVVFNSIKNVEITGVTFKDAPNHNIEMDSCVTSRLHDFVITAPYISPNTDGVNFYGGFDSVMENVVIDNGDDCVSVVPIGETNSDVCAHPELEDIRCSGGHVVFRNLTCNGGHGLSIGGIRHGNVRNVTFDNILATGGQKGSTQDEAAGGGCRVKSYPNSTGVVSDISYNNIEFQGVYLPIQLLGHYCPWPCNTPDGESAALFTNIKFNNIRGYGKQRNTVVEFKCSEYEHCTDIVMQDVSLKARDDAEGHMTCENIDSLEIDVDSLPNQCS</sequence>
<dbReference type="AlphaFoldDB" id="A0A9W7BK21"/>
<dbReference type="PANTHER" id="PTHR31736">
    <property type="match status" value="1"/>
</dbReference>
<dbReference type="OrthoDB" id="187139at2759"/>
<name>A0A9W7BK21_9STRA</name>
<evidence type="ECO:0000256" key="3">
    <source>
        <dbReference type="ARBA" id="ARBA00023157"/>
    </source>
</evidence>
<comment type="caution">
    <text evidence="7">The sequence shown here is derived from an EMBL/GenBank/DDBJ whole genome shotgun (WGS) entry which is preliminary data.</text>
</comment>
<keyword evidence="4" id="KW-0325">Glycoprotein</keyword>
<dbReference type="InterPro" id="IPR011050">
    <property type="entry name" value="Pectin_lyase_fold/virulence"/>
</dbReference>
<evidence type="ECO:0000256" key="6">
    <source>
        <dbReference type="RuleBase" id="RU361169"/>
    </source>
</evidence>
<keyword evidence="2 6" id="KW-0378">Hydrolase</keyword>
<organism evidence="7 8">
    <name type="scientific">Triparma strigata</name>
    <dbReference type="NCBI Taxonomy" id="1606541"/>
    <lineage>
        <taxon>Eukaryota</taxon>
        <taxon>Sar</taxon>
        <taxon>Stramenopiles</taxon>
        <taxon>Ochrophyta</taxon>
        <taxon>Bolidophyceae</taxon>
        <taxon>Parmales</taxon>
        <taxon>Triparmaceae</taxon>
        <taxon>Triparma</taxon>
    </lineage>
</organism>